<comment type="subcellular location">
    <subcellularLocation>
        <location evidence="1">Cell membrane</location>
        <topology evidence="1">Multi-pass membrane protein</topology>
    </subcellularLocation>
</comment>
<dbReference type="InterPro" id="IPR051319">
    <property type="entry name" value="Oligoribo/pAp-PDE_c-di-AMP_PDE"/>
</dbReference>
<organism evidence="9 10">
    <name type="scientific">Paenibacillus solisilvae</name>
    <dbReference type="NCBI Taxonomy" id="2486751"/>
    <lineage>
        <taxon>Bacteria</taxon>
        <taxon>Bacillati</taxon>
        <taxon>Bacillota</taxon>
        <taxon>Bacilli</taxon>
        <taxon>Bacillales</taxon>
        <taxon>Paenibacillaceae</taxon>
        <taxon>Paenibacillus</taxon>
    </lineage>
</organism>
<keyword evidence="6" id="KW-0378">Hydrolase</keyword>
<feature type="transmembrane region" description="Helical" evidence="7">
    <location>
        <begin position="35"/>
        <end position="52"/>
    </location>
</feature>
<keyword evidence="10" id="KW-1185">Reference proteome</keyword>
<dbReference type="InterPro" id="IPR049553">
    <property type="entry name" value="GdpP-like_PAS"/>
</dbReference>
<evidence type="ECO:0000256" key="2">
    <source>
        <dbReference type="ARBA" id="ARBA00022475"/>
    </source>
</evidence>
<dbReference type="SMART" id="SM00267">
    <property type="entry name" value="GGDEF"/>
    <property type="match status" value="1"/>
</dbReference>
<proteinExistence type="inferred from homology"/>
<keyword evidence="5 6" id="KW-0472">Membrane</keyword>
<feature type="domain" description="GGDEF" evidence="8">
    <location>
        <begin position="131"/>
        <end position="298"/>
    </location>
</feature>
<dbReference type="InterPro" id="IPR038763">
    <property type="entry name" value="DHH_sf"/>
</dbReference>
<dbReference type="PANTHER" id="PTHR47618">
    <property type="entry name" value="BIFUNCTIONAL OLIGORIBONUCLEASE AND PAP PHOSPHATASE NRNA"/>
    <property type="match status" value="1"/>
</dbReference>
<comment type="similarity">
    <text evidence="6">Belongs to the GdpP/PdeA phosphodiesterase family.</text>
</comment>
<accession>A0ABW0W9J4</accession>
<reference evidence="10" key="1">
    <citation type="journal article" date="2019" name="Int. J. Syst. Evol. Microbiol.">
        <title>The Global Catalogue of Microorganisms (GCM) 10K type strain sequencing project: providing services to taxonomists for standard genome sequencing and annotation.</title>
        <authorList>
            <consortium name="The Broad Institute Genomics Platform"/>
            <consortium name="The Broad Institute Genome Sequencing Center for Infectious Disease"/>
            <person name="Wu L."/>
            <person name="Ma J."/>
        </authorList>
    </citation>
    <scope>NUCLEOTIDE SEQUENCE [LARGE SCALE GENOMIC DNA]</scope>
    <source>
        <strain evidence="10">CGMCC 1.3240</strain>
    </source>
</reference>
<evidence type="ECO:0000256" key="1">
    <source>
        <dbReference type="ARBA" id="ARBA00004651"/>
    </source>
</evidence>
<dbReference type="SUPFAM" id="SSF64182">
    <property type="entry name" value="DHH phosphoesterases"/>
    <property type="match status" value="1"/>
</dbReference>
<dbReference type="Pfam" id="PF02272">
    <property type="entry name" value="DHHA1"/>
    <property type="match status" value="1"/>
</dbReference>
<evidence type="ECO:0000313" key="9">
    <source>
        <dbReference type="EMBL" id="MFC5653176.1"/>
    </source>
</evidence>
<comment type="caution">
    <text evidence="9">The sequence shown here is derived from an EMBL/GenBank/DDBJ whole genome shotgun (WGS) entry which is preliminary data.</text>
</comment>
<evidence type="ECO:0000256" key="6">
    <source>
        <dbReference type="PIRNR" id="PIRNR026583"/>
    </source>
</evidence>
<comment type="catalytic activity">
    <reaction evidence="6">
        <text>3',3'-c-di-AMP + H2O = 5'-O-phosphonoadenylyl-(3'-&gt;5')-adenosine + H(+)</text>
        <dbReference type="Rhea" id="RHEA:54420"/>
        <dbReference type="ChEBI" id="CHEBI:15377"/>
        <dbReference type="ChEBI" id="CHEBI:15378"/>
        <dbReference type="ChEBI" id="CHEBI:71500"/>
        <dbReference type="ChEBI" id="CHEBI:138171"/>
    </reaction>
</comment>
<protein>
    <recommendedName>
        <fullName evidence="6">Cyclic-di-AMP phosphodiesterase</fullName>
        <ecNumber evidence="6">3.1.4.-</ecNumber>
    </recommendedName>
</protein>
<gene>
    <name evidence="9" type="ORF">ACFPYJ_29500</name>
</gene>
<dbReference type="Proteomes" id="UP001596047">
    <property type="component" value="Unassembled WGS sequence"/>
</dbReference>
<dbReference type="InterPro" id="IPR001667">
    <property type="entry name" value="DDH_dom"/>
</dbReference>
<keyword evidence="3 7" id="KW-0812">Transmembrane</keyword>
<dbReference type="Pfam" id="PF01368">
    <property type="entry name" value="DHH"/>
    <property type="match status" value="1"/>
</dbReference>
<dbReference type="InterPro" id="IPR000160">
    <property type="entry name" value="GGDEF_dom"/>
</dbReference>
<comment type="function">
    <text evidence="6">Has phosphodiesterase (PDE) activity against cyclic-di-AMP (c-di-AMP).</text>
</comment>
<feature type="transmembrane region" description="Helical" evidence="7">
    <location>
        <begin position="12"/>
        <end position="29"/>
    </location>
</feature>
<keyword evidence="2 6" id="KW-1003">Cell membrane</keyword>
<dbReference type="InterPro" id="IPR003156">
    <property type="entry name" value="DHHA1_dom"/>
</dbReference>
<dbReference type="PIRSF" id="PIRSF026583">
    <property type="entry name" value="YybT"/>
    <property type="match status" value="1"/>
</dbReference>
<dbReference type="InterPro" id="IPR014528">
    <property type="entry name" value="GdpP/PdeA"/>
</dbReference>
<dbReference type="Gene3D" id="3.10.310.30">
    <property type="match status" value="1"/>
</dbReference>
<evidence type="ECO:0000256" key="4">
    <source>
        <dbReference type="ARBA" id="ARBA00022989"/>
    </source>
</evidence>
<dbReference type="Gene3D" id="3.30.450.20">
    <property type="entry name" value="PAS domain"/>
    <property type="match status" value="1"/>
</dbReference>
<evidence type="ECO:0000313" key="10">
    <source>
        <dbReference type="Proteomes" id="UP001596047"/>
    </source>
</evidence>
<dbReference type="Pfam" id="PF24898">
    <property type="entry name" value="GGDEF_GdpP"/>
    <property type="match status" value="1"/>
</dbReference>
<evidence type="ECO:0000259" key="8">
    <source>
        <dbReference type="SMART" id="SM00267"/>
    </source>
</evidence>
<dbReference type="RefSeq" id="WP_379191834.1">
    <property type="nucleotide sequence ID" value="NZ_JBHSOW010000117.1"/>
</dbReference>
<sequence length="653" mass="73508">MPKFLVKRWHGMHHLWAFVLMILLTVTLASYEWKLGLLGLVLSGGVGLYSVLAERSFRRDLKSYLGTLSYRVKKAGNEVISDLPFGIILYNEEKTVEWHNAFVTHMLEKDSVVGESLYDLFPTLSQAKEREGTIEAAIGNSMYELMFRFDERLVYVRNITHRWQLAKRYEDEKLALGIVMMDNLEEVTQGMDDQQRATLMSKATAEITEWASKFHVYLKRLTSDRYMVITDQKTLKQLELSRFVILDEVREMTGENKIPMTLSIGFAAGAESIVELGHWVQTSLDFALGRGGDQAAVKVGQRQSFYGGKSNAVEKRTRVRARVVAHALRDLIKESDNVVIMGHKMPDMDSIGAAIGILKAALVFNKEAFIVLEGINPAIQKMMEMLKEDERFTKRFVTPEHALGIIGSGTLAVVVDTHKVSMVKEPKLIAQTEKIVVVDHHRRGEEFINNAILVYMEPYASSTCELVTELLQYIHDRIMLDVRESTALLAGITVDTKSFSLRTGSRTFEAASFLRRNGADSMLIQRMLKEDLAEYIKKADIIKHAEIVYEHIAIAVTEQGRQYSQLLIAQSADTLLNMTDVLASFVIGERLDGLIGISARSLGHMNVQIVMERMGGGGHLTNAAAQQEGTVTEVAQRLKQVLQEIENEEGLFE</sequence>
<dbReference type="EC" id="3.1.4.-" evidence="6"/>
<dbReference type="Gene3D" id="3.90.1640.10">
    <property type="entry name" value="inorganic pyrophosphatase (n-terminal core)"/>
    <property type="match status" value="1"/>
</dbReference>
<evidence type="ECO:0000256" key="3">
    <source>
        <dbReference type="ARBA" id="ARBA00022692"/>
    </source>
</evidence>
<dbReference type="PANTHER" id="PTHR47618:SF2">
    <property type="entry name" value="CYCLIC-DI-AMP PHOSPHODIESTERASE GDPP"/>
    <property type="match status" value="1"/>
</dbReference>
<evidence type="ECO:0000256" key="5">
    <source>
        <dbReference type="ARBA" id="ARBA00023136"/>
    </source>
</evidence>
<evidence type="ECO:0000256" key="7">
    <source>
        <dbReference type="SAM" id="Phobius"/>
    </source>
</evidence>
<dbReference type="EMBL" id="JBHSOW010000117">
    <property type="protein sequence ID" value="MFC5653176.1"/>
    <property type="molecule type" value="Genomic_DNA"/>
</dbReference>
<keyword evidence="4 7" id="KW-1133">Transmembrane helix</keyword>
<name>A0ABW0W9J4_9BACL</name>
<dbReference type="Pfam" id="PF21370">
    <property type="entry name" value="PAS_GdpP"/>
    <property type="match status" value="1"/>
</dbReference>